<dbReference type="InterPro" id="IPR050832">
    <property type="entry name" value="Bact_Acetyltransf"/>
</dbReference>
<dbReference type="PANTHER" id="PTHR43877">
    <property type="entry name" value="AMINOALKYLPHOSPHONATE N-ACETYLTRANSFERASE-RELATED-RELATED"/>
    <property type="match status" value="1"/>
</dbReference>
<dbReference type="InterPro" id="IPR016181">
    <property type="entry name" value="Acyl_CoA_acyltransferase"/>
</dbReference>
<dbReference type="RefSeq" id="WP_092758720.1">
    <property type="nucleotide sequence ID" value="NZ_JBARZP010000037.1"/>
</dbReference>
<proteinExistence type="predicted"/>
<name>A0A1H7FI09_9RHOB</name>
<dbReference type="InterPro" id="IPR000182">
    <property type="entry name" value="GNAT_dom"/>
</dbReference>
<dbReference type="Proteomes" id="UP000199283">
    <property type="component" value="Unassembled WGS sequence"/>
</dbReference>
<dbReference type="OrthoDB" id="281808at2"/>
<dbReference type="PROSITE" id="PS51186">
    <property type="entry name" value="GNAT"/>
    <property type="match status" value="1"/>
</dbReference>
<evidence type="ECO:0000313" key="4">
    <source>
        <dbReference type="EMBL" id="SEK24082.1"/>
    </source>
</evidence>
<evidence type="ECO:0000256" key="1">
    <source>
        <dbReference type="ARBA" id="ARBA00022679"/>
    </source>
</evidence>
<keyword evidence="5" id="KW-1185">Reference proteome</keyword>
<reference evidence="4 5" key="1">
    <citation type="submission" date="2016-10" db="EMBL/GenBank/DDBJ databases">
        <authorList>
            <person name="de Groot N.N."/>
        </authorList>
    </citation>
    <scope>NUCLEOTIDE SEQUENCE [LARGE SCALE GENOMIC DNA]</scope>
    <source>
        <strain evidence="4 5">DSM 14858</strain>
    </source>
</reference>
<evidence type="ECO:0000313" key="5">
    <source>
        <dbReference type="Proteomes" id="UP000199283"/>
    </source>
</evidence>
<feature type="domain" description="N-acetyltransferase" evidence="3">
    <location>
        <begin position="1"/>
        <end position="148"/>
    </location>
</feature>
<keyword evidence="2" id="KW-0012">Acyltransferase</keyword>
<evidence type="ECO:0000259" key="3">
    <source>
        <dbReference type="PROSITE" id="PS51186"/>
    </source>
</evidence>
<dbReference type="STRING" id="188906.SAMN04488526_0079"/>
<dbReference type="EMBL" id="FNZQ01000001">
    <property type="protein sequence ID" value="SEK24082.1"/>
    <property type="molecule type" value="Genomic_DNA"/>
</dbReference>
<dbReference type="AlphaFoldDB" id="A0A1H7FI09"/>
<protein>
    <submittedName>
        <fullName evidence="4">Acetyltransferase (GNAT) domain-containing protein</fullName>
    </submittedName>
</protein>
<keyword evidence="1 4" id="KW-0808">Transferase</keyword>
<dbReference type="Pfam" id="PF00583">
    <property type="entry name" value="Acetyltransf_1"/>
    <property type="match status" value="1"/>
</dbReference>
<gene>
    <name evidence="4" type="ORF">SAMN04488526_0079</name>
</gene>
<dbReference type="CDD" id="cd04301">
    <property type="entry name" value="NAT_SF"/>
    <property type="match status" value="1"/>
</dbReference>
<organism evidence="4 5">
    <name type="scientific">Jannaschia helgolandensis</name>
    <dbReference type="NCBI Taxonomy" id="188906"/>
    <lineage>
        <taxon>Bacteria</taxon>
        <taxon>Pseudomonadati</taxon>
        <taxon>Pseudomonadota</taxon>
        <taxon>Alphaproteobacteria</taxon>
        <taxon>Rhodobacterales</taxon>
        <taxon>Roseobacteraceae</taxon>
        <taxon>Jannaschia</taxon>
    </lineage>
</organism>
<dbReference type="Gene3D" id="3.40.630.30">
    <property type="match status" value="1"/>
</dbReference>
<dbReference type="GO" id="GO:0016747">
    <property type="term" value="F:acyltransferase activity, transferring groups other than amino-acyl groups"/>
    <property type="evidence" value="ECO:0007669"/>
    <property type="project" value="InterPro"/>
</dbReference>
<dbReference type="SUPFAM" id="SSF55729">
    <property type="entry name" value="Acyl-CoA N-acyltransferases (Nat)"/>
    <property type="match status" value="1"/>
</dbReference>
<dbReference type="PANTHER" id="PTHR43877:SF2">
    <property type="entry name" value="AMINOALKYLPHOSPHONATE N-ACETYLTRANSFERASE-RELATED"/>
    <property type="match status" value="1"/>
</dbReference>
<evidence type="ECO:0000256" key="2">
    <source>
        <dbReference type="ARBA" id="ARBA00023315"/>
    </source>
</evidence>
<accession>A0A1H7FI09</accession>
<sequence length="148" mass="16669">MIRKASASDAPAIRDCTNQAYARYIPVIGRKPAPMVADFETQIAAGSVYVATGANDDFQGFIVFFPEDQHILLENVAVLPSVAGQGIGKTLIQFCEAEGRRLGFEIVRLYTNEKMTENLLIYPRLGYDEVARRTEEGFHRIYYEKRLC</sequence>